<dbReference type="EMBL" id="LRGB01009448">
    <property type="protein sequence ID" value="KZS00576.1"/>
    <property type="molecule type" value="Genomic_DNA"/>
</dbReference>
<organism evidence="1 2">
    <name type="scientific">Daphnia magna</name>
    <dbReference type="NCBI Taxonomy" id="35525"/>
    <lineage>
        <taxon>Eukaryota</taxon>
        <taxon>Metazoa</taxon>
        <taxon>Ecdysozoa</taxon>
        <taxon>Arthropoda</taxon>
        <taxon>Crustacea</taxon>
        <taxon>Branchiopoda</taxon>
        <taxon>Diplostraca</taxon>
        <taxon>Cladocera</taxon>
        <taxon>Anomopoda</taxon>
        <taxon>Daphniidae</taxon>
        <taxon>Daphnia</taxon>
    </lineage>
</organism>
<proteinExistence type="predicted"/>
<feature type="non-terminal residue" evidence="1">
    <location>
        <position position="1"/>
    </location>
</feature>
<keyword evidence="2" id="KW-1185">Reference proteome</keyword>
<dbReference type="Proteomes" id="UP000076858">
    <property type="component" value="Unassembled WGS sequence"/>
</dbReference>
<name>A0A164HUF8_9CRUS</name>
<gene>
    <name evidence="1" type="ORF">APZ42_003081</name>
</gene>
<reference evidence="1 2" key="1">
    <citation type="submission" date="2016-03" db="EMBL/GenBank/DDBJ databases">
        <title>EvidentialGene: Evidence-directed Construction of Genes on Genomes.</title>
        <authorList>
            <person name="Gilbert D.G."/>
            <person name="Choi J.-H."/>
            <person name="Mockaitis K."/>
            <person name="Colbourne J."/>
            <person name="Pfrender M."/>
        </authorList>
    </citation>
    <scope>NUCLEOTIDE SEQUENCE [LARGE SCALE GENOMIC DNA]</scope>
    <source>
        <strain evidence="1 2">Xinb3</strain>
        <tissue evidence="1">Complete organism</tissue>
    </source>
</reference>
<protein>
    <submittedName>
        <fullName evidence="1">Uncharacterized protein</fullName>
    </submittedName>
</protein>
<evidence type="ECO:0000313" key="2">
    <source>
        <dbReference type="Proteomes" id="UP000076858"/>
    </source>
</evidence>
<accession>A0A164HUF8</accession>
<evidence type="ECO:0000313" key="1">
    <source>
        <dbReference type="EMBL" id="KZS00576.1"/>
    </source>
</evidence>
<dbReference type="AlphaFoldDB" id="A0A164HUF8"/>
<comment type="caution">
    <text evidence="1">The sequence shown here is derived from an EMBL/GenBank/DDBJ whole genome shotgun (WGS) entry which is preliminary data.</text>
</comment>
<sequence>GSTICSTSGIGCAIGAPLAVFGASEATEGATGLYRQYQGQGAAGFNPVRRSLTTPVPLKVGASDGINRANSMFGVTVPRWQNPIINPLTNNVLLSPTAAQGVLVYGVTTKVPAVVEDVNKARGGK</sequence>